<evidence type="ECO:0000256" key="1">
    <source>
        <dbReference type="SAM" id="MobiDB-lite"/>
    </source>
</evidence>
<evidence type="ECO:0000313" key="2">
    <source>
        <dbReference type="EMBL" id="SMG23259.1"/>
    </source>
</evidence>
<sequence length="193" mass="22049">MKQFILITLVTIFWSCGTSDHKSNENNHSDHTEEVSQDNKNKPKSPKQTAMANLGDNHIHIEYSSPSVRNRQIFGGLVAYDEVWVAGAHKATNITIQEDVIINKKLISAGKYGFFTIPGKEKWTIILNEVWDMHLADDYNQQKDILRFATIPQQLEESVESLTYNLEVLEKNTARISLSWADRQISFEVNNAQ</sequence>
<proteinExistence type="predicted"/>
<dbReference type="OrthoDB" id="978542at2"/>
<dbReference type="EMBL" id="FXAW01000002">
    <property type="protein sequence ID" value="SMG23259.1"/>
    <property type="molecule type" value="Genomic_DNA"/>
</dbReference>
<dbReference type="RefSeq" id="WP_139827966.1">
    <property type="nucleotide sequence ID" value="NZ_FXAW01000002.1"/>
</dbReference>
<keyword evidence="3" id="KW-1185">Reference proteome</keyword>
<dbReference type="STRING" id="1028.SAMN05661096_01362"/>
<protein>
    <recommendedName>
        <fullName evidence="4">DUF2911 domain-containing protein</fullName>
    </recommendedName>
</protein>
<dbReference type="InterPro" id="IPR021314">
    <property type="entry name" value="DUF2911"/>
</dbReference>
<feature type="region of interest" description="Disordered" evidence="1">
    <location>
        <begin position="20"/>
        <end position="50"/>
    </location>
</feature>
<reference evidence="3" key="1">
    <citation type="submission" date="2017-04" db="EMBL/GenBank/DDBJ databases">
        <authorList>
            <person name="Varghese N."/>
            <person name="Submissions S."/>
        </authorList>
    </citation>
    <scope>NUCLEOTIDE SEQUENCE [LARGE SCALE GENOMIC DNA]</scope>
    <source>
        <strain evidence="3">DSM 4125</strain>
    </source>
</reference>
<dbReference type="AlphaFoldDB" id="A0A1X7J6Q9"/>
<dbReference type="Proteomes" id="UP000193804">
    <property type="component" value="Unassembled WGS sequence"/>
</dbReference>
<name>A0A1X7J6Q9_9BACT</name>
<gene>
    <name evidence="2" type="ORF">SAMN05661096_01362</name>
</gene>
<evidence type="ECO:0008006" key="4">
    <source>
        <dbReference type="Google" id="ProtNLM"/>
    </source>
</evidence>
<evidence type="ECO:0000313" key="3">
    <source>
        <dbReference type="Proteomes" id="UP000193804"/>
    </source>
</evidence>
<organism evidence="2 3">
    <name type="scientific">Marivirga sericea</name>
    <dbReference type="NCBI Taxonomy" id="1028"/>
    <lineage>
        <taxon>Bacteria</taxon>
        <taxon>Pseudomonadati</taxon>
        <taxon>Bacteroidota</taxon>
        <taxon>Cytophagia</taxon>
        <taxon>Cytophagales</taxon>
        <taxon>Marivirgaceae</taxon>
        <taxon>Marivirga</taxon>
    </lineage>
</organism>
<accession>A0A1X7J6Q9</accession>
<feature type="compositionally biased region" description="Basic and acidic residues" evidence="1">
    <location>
        <begin position="20"/>
        <end position="41"/>
    </location>
</feature>
<dbReference type="Pfam" id="PF11138">
    <property type="entry name" value="DUF2911"/>
    <property type="match status" value="1"/>
</dbReference>